<comment type="subcellular location">
    <subcellularLocation>
        <location evidence="1">Cell outer membrane</location>
    </subcellularLocation>
</comment>
<keyword evidence="7" id="KW-0449">Lipoprotein</keyword>
<evidence type="ECO:0000256" key="2">
    <source>
        <dbReference type="ARBA" id="ARBA00007248"/>
    </source>
</evidence>
<evidence type="ECO:0000313" key="9">
    <source>
        <dbReference type="EMBL" id="ALJ61809.1"/>
    </source>
</evidence>
<dbReference type="Proteomes" id="UP000061809">
    <property type="component" value="Chromosome"/>
</dbReference>
<dbReference type="Pfam" id="PF08842">
    <property type="entry name" value="Mfa2"/>
    <property type="match status" value="1"/>
</dbReference>
<dbReference type="GO" id="GO:0009279">
    <property type="term" value="C:cell outer membrane"/>
    <property type="evidence" value="ECO:0007669"/>
    <property type="project" value="UniProtKB-SubCell"/>
</dbReference>
<dbReference type="InterPro" id="IPR014941">
    <property type="entry name" value="FimB/Mfa2/Mfa3"/>
</dbReference>
<dbReference type="PATRIC" id="fig|246787.4.peg.4748"/>
<evidence type="ECO:0000256" key="1">
    <source>
        <dbReference type="ARBA" id="ARBA00004442"/>
    </source>
</evidence>
<evidence type="ECO:0000256" key="4">
    <source>
        <dbReference type="ARBA" id="ARBA00023136"/>
    </source>
</evidence>
<evidence type="ECO:0000256" key="3">
    <source>
        <dbReference type="ARBA" id="ARBA00022729"/>
    </source>
</evidence>
<feature type="signal peptide" evidence="8">
    <location>
        <begin position="1"/>
        <end position="21"/>
    </location>
</feature>
<evidence type="ECO:0000256" key="5">
    <source>
        <dbReference type="ARBA" id="ARBA00023139"/>
    </source>
</evidence>
<evidence type="ECO:0000256" key="6">
    <source>
        <dbReference type="ARBA" id="ARBA00023237"/>
    </source>
</evidence>
<feature type="chain" id="PRO_5006048189" evidence="8">
    <location>
        <begin position="22"/>
        <end position="295"/>
    </location>
</feature>
<proteinExistence type="inferred from homology"/>
<dbReference type="EMBL" id="CP012801">
    <property type="protein sequence ID" value="ALJ61809.1"/>
    <property type="molecule type" value="Genomic_DNA"/>
</dbReference>
<evidence type="ECO:0000256" key="7">
    <source>
        <dbReference type="ARBA" id="ARBA00023288"/>
    </source>
</evidence>
<keyword evidence="3 8" id="KW-0732">Signal</keyword>
<protein>
    <submittedName>
        <fullName evidence="9">Fimbrillin-A associated anchor proteins Mfa1 and Mfa2</fullName>
    </submittedName>
</protein>
<evidence type="ECO:0000256" key="8">
    <source>
        <dbReference type="SAM" id="SignalP"/>
    </source>
</evidence>
<gene>
    <name evidence="9" type="ORF">BcellWH2_04594</name>
</gene>
<sequence>MRVSGTSPVFPLFLLFLLCCASCVREDMEDCVRYELHVRAVDTDGNDLTESGVLQKSDIYLFNEQGFVRMISSDGFSDFYFGEDKGERLTLVAWGNLKEDTLITTEIAPGTPLKEAKLQLRQYAHGTHIPLTDLFYCRREIDGAETRGVEGTDITVVMERKVAGLSIRTRYLAERYPYGGEVYRFIVHCTSTEMDFTGEAAGNGAGYEPASVTDAKGDVYAPSFHIFPTGEGKPLEIDIYRKEEKLFTITEDNEFRPLYAPVGKQTNIDIDFRYAEVRAFVSVVPWGTVSQDVEM</sequence>
<dbReference type="Gene3D" id="2.60.40.2100">
    <property type="match status" value="1"/>
</dbReference>
<organism evidence="9 10">
    <name type="scientific">Bacteroides cellulosilyticus</name>
    <dbReference type="NCBI Taxonomy" id="246787"/>
    <lineage>
        <taxon>Bacteria</taxon>
        <taxon>Pseudomonadati</taxon>
        <taxon>Bacteroidota</taxon>
        <taxon>Bacteroidia</taxon>
        <taxon>Bacteroidales</taxon>
        <taxon>Bacteroidaceae</taxon>
        <taxon>Bacteroides</taxon>
    </lineage>
</organism>
<dbReference type="KEGG" id="bcel:BcellWH2_04594"/>
<keyword evidence="4" id="KW-0472">Membrane</keyword>
<keyword evidence="5" id="KW-0564">Palmitate</keyword>
<evidence type="ECO:0000313" key="10">
    <source>
        <dbReference type="Proteomes" id="UP000061809"/>
    </source>
</evidence>
<keyword evidence="6" id="KW-0998">Cell outer membrane</keyword>
<name>A0A0P0GWL0_9BACE</name>
<reference evidence="9 10" key="1">
    <citation type="journal article" date="2015" name="Science">
        <title>Genetic determinants of in vivo fitness and diet responsiveness in multiple human gut Bacteroides.</title>
        <authorList>
            <person name="Wu M."/>
            <person name="McNulty N.P."/>
            <person name="Rodionov D.A."/>
            <person name="Khoroshkin M.S."/>
            <person name="Griffin N.W."/>
            <person name="Cheng J."/>
            <person name="Latreille P."/>
            <person name="Kerstetter R.A."/>
            <person name="Terrapon N."/>
            <person name="Henrissat B."/>
            <person name="Osterman A.L."/>
            <person name="Gordon J.I."/>
        </authorList>
    </citation>
    <scope>NUCLEOTIDE SEQUENCE [LARGE SCALE GENOMIC DNA]</scope>
    <source>
        <strain evidence="9 10">WH2</strain>
    </source>
</reference>
<dbReference type="AlphaFoldDB" id="A0A0P0GWL0"/>
<comment type="similarity">
    <text evidence="2">Belongs to the bacteroidetes fimbrillin superfamily. FimB/Mfa2 family.</text>
</comment>
<accession>A0A0P0GWL0</accession>